<comment type="caution">
    <text evidence="1">The sequence shown here is derived from an EMBL/GenBank/DDBJ whole genome shotgun (WGS) entry which is preliminary data.</text>
</comment>
<evidence type="ECO:0000313" key="1">
    <source>
        <dbReference type="EMBL" id="RIA85135.1"/>
    </source>
</evidence>
<dbReference type="EMBL" id="QKYT01000445">
    <property type="protein sequence ID" value="RIA85135.1"/>
    <property type="molecule type" value="Genomic_DNA"/>
</dbReference>
<reference evidence="1 2" key="1">
    <citation type="submission" date="2018-06" db="EMBL/GenBank/DDBJ databases">
        <title>Comparative genomics reveals the genomic features of Rhizophagus irregularis, R. cerebriforme, R. diaphanum and Gigaspora rosea, and their symbiotic lifestyle signature.</title>
        <authorList>
            <person name="Morin E."/>
            <person name="San Clemente H."/>
            <person name="Chen E.C.H."/>
            <person name="De La Providencia I."/>
            <person name="Hainaut M."/>
            <person name="Kuo A."/>
            <person name="Kohler A."/>
            <person name="Murat C."/>
            <person name="Tang N."/>
            <person name="Roy S."/>
            <person name="Loubradou J."/>
            <person name="Henrissat B."/>
            <person name="Grigoriev I.V."/>
            <person name="Corradi N."/>
            <person name="Roux C."/>
            <person name="Martin F.M."/>
        </authorList>
    </citation>
    <scope>NUCLEOTIDE SEQUENCE [LARGE SCALE GENOMIC DNA]</scope>
    <source>
        <strain evidence="1 2">DAOM 227022</strain>
    </source>
</reference>
<dbReference type="AlphaFoldDB" id="A0A397SM15"/>
<proteinExistence type="predicted"/>
<protein>
    <submittedName>
        <fullName evidence="1">Uncharacterized protein</fullName>
    </submittedName>
</protein>
<gene>
    <name evidence="1" type="ORF">C1645_831251</name>
</gene>
<organism evidence="1 2">
    <name type="scientific">Glomus cerebriforme</name>
    <dbReference type="NCBI Taxonomy" id="658196"/>
    <lineage>
        <taxon>Eukaryota</taxon>
        <taxon>Fungi</taxon>
        <taxon>Fungi incertae sedis</taxon>
        <taxon>Mucoromycota</taxon>
        <taxon>Glomeromycotina</taxon>
        <taxon>Glomeromycetes</taxon>
        <taxon>Glomerales</taxon>
        <taxon>Glomeraceae</taxon>
        <taxon>Glomus</taxon>
    </lineage>
</organism>
<sequence>MSERFHSKKEGYGMGLGGYIEGKLCWRISQVGMIEKSMGTLMHLDNNGLREEELKISLKNLQEKRSVDMIGIEYEVDGLPNEKVRNLLESTDRSECFVDRLKGKDTALRICENSNYCMVTSDSLCVSIHPSPDVQDVNRLIDSWHPNKSLWMLEETVGQAGSEEGVPVGSKTGCKVKMTNFRKGIGDEDLDAWCIRCSINEMLGPKGSFLCSTVLPNNAVEVGACQQTDHSLGDDNENSGKYEVVYARIDGLRLMSFYSLTCGVKGEFVNESRGPTSDGNVEGGSKSKTCLRKFDKSFSKGGELGKKFLVSHLETL</sequence>
<evidence type="ECO:0000313" key="2">
    <source>
        <dbReference type="Proteomes" id="UP000265703"/>
    </source>
</evidence>
<dbReference type="Proteomes" id="UP000265703">
    <property type="component" value="Unassembled WGS sequence"/>
</dbReference>
<accession>A0A397SM15</accession>
<keyword evidence="2" id="KW-1185">Reference proteome</keyword>
<name>A0A397SM15_9GLOM</name>